<feature type="transmembrane region" description="Helical" evidence="1">
    <location>
        <begin position="91"/>
        <end position="109"/>
    </location>
</feature>
<dbReference type="Pfam" id="PF07705">
    <property type="entry name" value="CARDB"/>
    <property type="match status" value="1"/>
</dbReference>
<dbReference type="Gene3D" id="2.60.40.10">
    <property type="entry name" value="Immunoglobulins"/>
    <property type="match status" value="1"/>
</dbReference>
<evidence type="ECO:0000313" key="3">
    <source>
        <dbReference type="EMBL" id="GAH01385.1"/>
    </source>
</evidence>
<feature type="domain" description="CARDB" evidence="2">
    <location>
        <begin position="2"/>
        <end position="71"/>
    </location>
</feature>
<dbReference type="EMBL" id="BART01022841">
    <property type="protein sequence ID" value="GAH01385.1"/>
    <property type="molecule type" value="Genomic_DNA"/>
</dbReference>
<sequence>SITPAEAKIGEVVTISAVVTNIGEVEGSYKAVLQVDGVAVATEAVTLGAGESTKVVFSVTKDVAATYQVEVDGQCGEFTVAKPVPLLPFPWWWIVVGVVVIGLLVFFLVRRRLA</sequence>
<keyword evidence="1" id="KW-0472">Membrane</keyword>
<dbReference type="InterPro" id="IPR011635">
    <property type="entry name" value="CARDB"/>
</dbReference>
<reference evidence="3" key="1">
    <citation type="journal article" date="2014" name="Front. Microbiol.">
        <title>High frequency of phylogenetically diverse reductive dehalogenase-homologous genes in deep subseafloor sedimentary metagenomes.</title>
        <authorList>
            <person name="Kawai M."/>
            <person name="Futagami T."/>
            <person name="Toyoda A."/>
            <person name="Takaki Y."/>
            <person name="Nishi S."/>
            <person name="Hori S."/>
            <person name="Arai W."/>
            <person name="Tsubouchi T."/>
            <person name="Morono Y."/>
            <person name="Uchiyama I."/>
            <person name="Ito T."/>
            <person name="Fujiyama A."/>
            <person name="Inagaki F."/>
            <person name="Takami H."/>
        </authorList>
    </citation>
    <scope>NUCLEOTIDE SEQUENCE</scope>
    <source>
        <strain evidence="3">Expedition CK06-06</strain>
    </source>
</reference>
<accession>X1CZC9</accession>
<proteinExistence type="predicted"/>
<dbReference type="AlphaFoldDB" id="X1CZC9"/>
<evidence type="ECO:0000259" key="2">
    <source>
        <dbReference type="Pfam" id="PF07705"/>
    </source>
</evidence>
<name>X1CZC9_9ZZZZ</name>
<comment type="caution">
    <text evidence="3">The sequence shown here is derived from an EMBL/GenBank/DDBJ whole genome shotgun (WGS) entry which is preliminary data.</text>
</comment>
<gene>
    <name evidence="3" type="ORF">S01H4_41722</name>
</gene>
<protein>
    <recommendedName>
        <fullName evidence="2">CARDB domain-containing protein</fullName>
    </recommendedName>
</protein>
<organism evidence="3">
    <name type="scientific">marine sediment metagenome</name>
    <dbReference type="NCBI Taxonomy" id="412755"/>
    <lineage>
        <taxon>unclassified sequences</taxon>
        <taxon>metagenomes</taxon>
        <taxon>ecological metagenomes</taxon>
    </lineage>
</organism>
<keyword evidence="1" id="KW-0812">Transmembrane</keyword>
<feature type="non-terminal residue" evidence="3">
    <location>
        <position position="1"/>
    </location>
</feature>
<dbReference type="InterPro" id="IPR013783">
    <property type="entry name" value="Ig-like_fold"/>
</dbReference>
<keyword evidence="1" id="KW-1133">Transmembrane helix</keyword>
<evidence type="ECO:0000256" key="1">
    <source>
        <dbReference type="SAM" id="Phobius"/>
    </source>
</evidence>